<dbReference type="EMBL" id="UAUF01000010">
    <property type="protein sequence ID" value="SPZ05062.1"/>
    <property type="molecule type" value="Genomic_DNA"/>
</dbReference>
<evidence type="ECO:0000256" key="1">
    <source>
        <dbReference type="SAM" id="MobiDB-lite"/>
    </source>
</evidence>
<dbReference type="GeneID" id="300269596"/>
<dbReference type="AlphaFoldDB" id="A0A2X2C950"/>
<accession>A0A2X2C950</accession>
<evidence type="ECO:0000313" key="3">
    <source>
        <dbReference type="Proteomes" id="UP000250443"/>
    </source>
</evidence>
<organism evidence="2 3">
    <name type="scientific">Pseudomonas luteola</name>
    <dbReference type="NCBI Taxonomy" id="47886"/>
    <lineage>
        <taxon>Bacteria</taxon>
        <taxon>Pseudomonadati</taxon>
        <taxon>Pseudomonadota</taxon>
        <taxon>Gammaproteobacteria</taxon>
        <taxon>Pseudomonadales</taxon>
        <taxon>Pseudomonadaceae</taxon>
        <taxon>Pseudomonas</taxon>
    </lineage>
</organism>
<sequence>MTDEKMKSDQTVTEVGQGTTNEAHDSALVPAGAEAKEALESVERESEEKRKALIQEAFDALAQTRDAVKLLGEGKNKEALDLLTLVTGKLDLVIAREPSLALAPIDIQASVVNVMGSASMLELLVEDARSALRAGRVQEARALLSNLASEIVIETTQLPMATYPAAIKLAARHIDEGKPDEAKLVLMAALGSLVISRQVMPLPLINARSLLKRAESLAEKADRSTDEEQELAAVLDGAAAQIRRAEILGYGTRDEVKALQSHIRELKRKTEGGRSGKKWFEEAKASLQRLFKSFEKAGSGTEKAGG</sequence>
<feature type="compositionally biased region" description="Basic and acidic residues" evidence="1">
    <location>
        <begin position="34"/>
        <end position="44"/>
    </location>
</feature>
<dbReference type="InterPro" id="IPR021236">
    <property type="entry name" value="Uncharacterised_YfdX"/>
</dbReference>
<dbReference type="Pfam" id="PF10938">
    <property type="entry name" value="YfdX"/>
    <property type="match status" value="1"/>
</dbReference>
<evidence type="ECO:0000313" key="2">
    <source>
        <dbReference type="EMBL" id="SPZ05062.1"/>
    </source>
</evidence>
<dbReference type="RefSeq" id="WP_159435132.1">
    <property type="nucleotide sequence ID" value="NZ_DAMAAI010000016.1"/>
</dbReference>
<dbReference type="Proteomes" id="UP000250443">
    <property type="component" value="Unassembled WGS sequence"/>
</dbReference>
<feature type="compositionally biased region" description="Polar residues" evidence="1">
    <location>
        <begin position="9"/>
        <end position="21"/>
    </location>
</feature>
<feature type="region of interest" description="Disordered" evidence="1">
    <location>
        <begin position="1"/>
        <end position="44"/>
    </location>
</feature>
<reference evidence="2 3" key="1">
    <citation type="submission" date="2018-06" db="EMBL/GenBank/DDBJ databases">
        <authorList>
            <consortium name="Pathogen Informatics"/>
            <person name="Doyle S."/>
        </authorList>
    </citation>
    <scope>NUCLEOTIDE SEQUENCE [LARGE SCALE GENOMIC DNA]</scope>
    <source>
        <strain evidence="2 3">NCTC11842</strain>
    </source>
</reference>
<protein>
    <submittedName>
        <fullName evidence="2">YfdX protein</fullName>
    </submittedName>
</protein>
<gene>
    <name evidence="2" type="ORF">NCTC11842_01569</name>
</gene>
<name>A0A2X2C950_PSELU</name>
<proteinExistence type="predicted"/>